<keyword evidence="10 11" id="KW-0472">Membrane</keyword>
<reference evidence="14" key="1">
    <citation type="journal article" date="2010" name="BMC Genomics">
        <title>A genomic perspective on the potential of Actinobacillus succinogenes for industrial succinate production.</title>
        <authorList>
            <person name="McKinlay J.B."/>
            <person name="Laivenieks M."/>
            <person name="Schindler B.D."/>
            <person name="McKinlay A.A."/>
            <person name="Siddaramappa S."/>
            <person name="Challacombe J.F."/>
            <person name="Lowry S.R."/>
            <person name="Clum A."/>
            <person name="Lapidus A.L."/>
            <person name="Burkhart K.B."/>
            <person name="Harkins V."/>
            <person name="Vieille C."/>
        </authorList>
    </citation>
    <scope>NUCLEOTIDE SEQUENCE [LARGE SCALE GENOMIC DNA]</scope>
    <source>
        <strain evidence="14">ATCC 55618 / DSM 22257 / CCUG 43843 / 130Z</strain>
    </source>
</reference>
<evidence type="ECO:0000256" key="12">
    <source>
        <dbReference type="SAM" id="MobiDB-lite"/>
    </source>
</evidence>
<dbReference type="GO" id="GO:0065002">
    <property type="term" value="P:intracellular protein transmembrane transport"/>
    <property type="evidence" value="ECO:0007669"/>
    <property type="project" value="TreeGrafter"/>
</dbReference>
<dbReference type="GO" id="GO:0005886">
    <property type="term" value="C:plasma membrane"/>
    <property type="evidence" value="ECO:0007669"/>
    <property type="project" value="UniProtKB-SubCell"/>
</dbReference>
<dbReference type="PANTHER" id="PTHR34182">
    <property type="entry name" value="PROTEIN-EXPORT MEMBRANE PROTEIN SECG"/>
    <property type="match status" value="1"/>
</dbReference>
<evidence type="ECO:0000256" key="8">
    <source>
        <dbReference type="ARBA" id="ARBA00022989"/>
    </source>
</evidence>
<dbReference type="HOGENOM" id="CLU_094156_2_2_6"/>
<comment type="function">
    <text evidence="11">Involved in protein export. Participates in an early event of protein translocation.</text>
</comment>
<dbReference type="AlphaFoldDB" id="A6VQ12"/>
<feature type="transmembrane region" description="Helical" evidence="11">
    <location>
        <begin position="58"/>
        <end position="75"/>
    </location>
</feature>
<dbReference type="Pfam" id="PF03840">
    <property type="entry name" value="SecG"/>
    <property type="match status" value="1"/>
</dbReference>
<feature type="compositionally biased region" description="Low complexity" evidence="12">
    <location>
        <begin position="91"/>
        <end position="100"/>
    </location>
</feature>
<comment type="similarity">
    <text evidence="2 11">Belongs to the SecG family.</text>
</comment>
<feature type="region of interest" description="Disordered" evidence="12">
    <location>
        <begin position="91"/>
        <end position="117"/>
    </location>
</feature>
<evidence type="ECO:0000256" key="7">
    <source>
        <dbReference type="ARBA" id="ARBA00022927"/>
    </source>
</evidence>
<feature type="transmembrane region" description="Helical" evidence="11">
    <location>
        <begin position="6"/>
        <end position="22"/>
    </location>
</feature>
<dbReference type="GO" id="GO:0009306">
    <property type="term" value="P:protein secretion"/>
    <property type="evidence" value="ECO:0007669"/>
    <property type="project" value="UniProtKB-UniRule"/>
</dbReference>
<dbReference type="EMBL" id="CP000746">
    <property type="protein sequence ID" value="ABR75059.1"/>
    <property type="molecule type" value="Genomic_DNA"/>
</dbReference>
<gene>
    <name evidence="13" type="ordered locus">Asuc_1707</name>
</gene>
<proteinExistence type="inferred from homology"/>
<dbReference type="eggNOG" id="COG1314">
    <property type="taxonomic scope" value="Bacteria"/>
</dbReference>
<evidence type="ECO:0000313" key="13">
    <source>
        <dbReference type="EMBL" id="ABR75059.1"/>
    </source>
</evidence>
<dbReference type="KEGG" id="asu:Asuc_1707"/>
<evidence type="ECO:0000256" key="11">
    <source>
        <dbReference type="RuleBase" id="RU365087"/>
    </source>
</evidence>
<name>A6VQ12_ACTSZ</name>
<organism evidence="13 14">
    <name type="scientific">Actinobacillus succinogenes (strain ATCC 55618 / DSM 22257 / CCUG 43843 / 130Z)</name>
    <dbReference type="NCBI Taxonomy" id="339671"/>
    <lineage>
        <taxon>Bacteria</taxon>
        <taxon>Pseudomonadati</taxon>
        <taxon>Pseudomonadota</taxon>
        <taxon>Gammaproteobacteria</taxon>
        <taxon>Pasteurellales</taxon>
        <taxon>Pasteurellaceae</taxon>
        <taxon>Actinobacillus</taxon>
    </lineage>
</organism>
<keyword evidence="7 11" id="KW-0653">Protein transport</keyword>
<protein>
    <recommendedName>
        <fullName evidence="3 11">Protein-export membrane protein SecG</fullName>
    </recommendedName>
</protein>
<evidence type="ECO:0000313" key="14">
    <source>
        <dbReference type="Proteomes" id="UP000001114"/>
    </source>
</evidence>
<comment type="subcellular location">
    <subcellularLocation>
        <location evidence="1 11">Cell membrane</location>
        <topology evidence="1 11">Multi-pass membrane protein</topology>
    </subcellularLocation>
</comment>
<keyword evidence="14" id="KW-1185">Reference proteome</keyword>
<sequence length="117" mass="12288">MYSVLLFVYLIISIVMIGLILIQQGKGADTGASFGGGASGTVFGSAGSANFLSRSTSLLAVAFFVISIVIGNINAHRNNVEQGKFDDLSQAAQQVEQQQQKTVAPAVENKNADIPQN</sequence>
<keyword evidence="4 11" id="KW-0813">Transport</keyword>
<evidence type="ECO:0000256" key="9">
    <source>
        <dbReference type="ARBA" id="ARBA00023010"/>
    </source>
</evidence>
<dbReference type="OrthoDB" id="9813947at2"/>
<keyword evidence="9 11" id="KW-0811">Translocation</keyword>
<evidence type="ECO:0000256" key="5">
    <source>
        <dbReference type="ARBA" id="ARBA00022475"/>
    </source>
</evidence>
<dbReference type="Proteomes" id="UP000001114">
    <property type="component" value="Chromosome"/>
</dbReference>
<evidence type="ECO:0000256" key="3">
    <source>
        <dbReference type="ARBA" id="ARBA00017876"/>
    </source>
</evidence>
<accession>A6VQ12</accession>
<evidence type="ECO:0000256" key="10">
    <source>
        <dbReference type="ARBA" id="ARBA00023136"/>
    </source>
</evidence>
<dbReference type="PRINTS" id="PR01651">
    <property type="entry name" value="SECGEXPORT"/>
</dbReference>
<keyword evidence="6 11" id="KW-0812">Transmembrane</keyword>
<dbReference type="NCBIfam" id="TIGR00810">
    <property type="entry name" value="secG"/>
    <property type="match status" value="1"/>
</dbReference>
<dbReference type="RefSeq" id="WP_012073436.1">
    <property type="nucleotide sequence ID" value="NC_009655.1"/>
</dbReference>
<evidence type="ECO:0000256" key="6">
    <source>
        <dbReference type="ARBA" id="ARBA00022692"/>
    </source>
</evidence>
<dbReference type="STRING" id="339671.Asuc_1707"/>
<evidence type="ECO:0000256" key="1">
    <source>
        <dbReference type="ARBA" id="ARBA00004651"/>
    </source>
</evidence>
<dbReference type="GO" id="GO:0015450">
    <property type="term" value="F:protein-transporting ATPase activity"/>
    <property type="evidence" value="ECO:0007669"/>
    <property type="project" value="UniProtKB-UniRule"/>
</dbReference>
<dbReference type="GO" id="GO:0043952">
    <property type="term" value="P:protein transport by the Sec complex"/>
    <property type="evidence" value="ECO:0007669"/>
    <property type="project" value="TreeGrafter"/>
</dbReference>
<keyword evidence="8 11" id="KW-1133">Transmembrane helix</keyword>
<evidence type="ECO:0000256" key="2">
    <source>
        <dbReference type="ARBA" id="ARBA00008445"/>
    </source>
</evidence>
<evidence type="ECO:0000256" key="4">
    <source>
        <dbReference type="ARBA" id="ARBA00022448"/>
    </source>
</evidence>
<dbReference type="InterPro" id="IPR004692">
    <property type="entry name" value="SecG"/>
</dbReference>
<keyword evidence="5 11" id="KW-1003">Cell membrane</keyword>
<dbReference type="PANTHER" id="PTHR34182:SF1">
    <property type="entry name" value="PROTEIN-EXPORT MEMBRANE PROTEIN SECG"/>
    <property type="match status" value="1"/>
</dbReference>